<dbReference type="Proteomes" id="UP001281003">
    <property type="component" value="Unassembled WGS sequence"/>
</dbReference>
<dbReference type="AlphaFoldDB" id="A0AAE0NRQ5"/>
<evidence type="ECO:0000313" key="2">
    <source>
        <dbReference type="EMBL" id="KAK3386309.1"/>
    </source>
</evidence>
<proteinExistence type="predicted"/>
<feature type="transmembrane region" description="Helical" evidence="1">
    <location>
        <begin position="15"/>
        <end position="34"/>
    </location>
</feature>
<keyword evidence="1" id="KW-0812">Transmembrane</keyword>
<sequence>MSWALRIGWGLGVRVFPLSFWLCRVLLFLLLLLLSRDIFMFWLRECTSQSADIARADFILTGSLMQETNSTSRRQLKSHYRFTSSFLPAWGEHPLQQLPSTPIQLSTSKRLTSRFYTQNSVSSHFDLRSGKRQSLKIPATHFTRLTRTRTRISEFNRHQPSIQQEILWRKTINSKAQHPFSTAALGLLEDFWKVWKLETCGYGSITADGSSDRA</sequence>
<keyword evidence="1" id="KW-1133">Transmembrane helix</keyword>
<gene>
    <name evidence="2" type="ORF">B0T20DRAFT_140548</name>
</gene>
<reference evidence="2" key="1">
    <citation type="journal article" date="2023" name="Mol. Phylogenet. Evol.">
        <title>Genome-scale phylogeny and comparative genomics of the fungal order Sordariales.</title>
        <authorList>
            <person name="Hensen N."/>
            <person name="Bonometti L."/>
            <person name="Westerberg I."/>
            <person name="Brannstrom I.O."/>
            <person name="Guillou S."/>
            <person name="Cros-Aarteil S."/>
            <person name="Calhoun S."/>
            <person name="Haridas S."/>
            <person name="Kuo A."/>
            <person name="Mondo S."/>
            <person name="Pangilinan J."/>
            <person name="Riley R."/>
            <person name="LaButti K."/>
            <person name="Andreopoulos B."/>
            <person name="Lipzen A."/>
            <person name="Chen C."/>
            <person name="Yan M."/>
            <person name="Daum C."/>
            <person name="Ng V."/>
            <person name="Clum A."/>
            <person name="Steindorff A."/>
            <person name="Ohm R.A."/>
            <person name="Martin F."/>
            <person name="Silar P."/>
            <person name="Natvig D.O."/>
            <person name="Lalanne C."/>
            <person name="Gautier V."/>
            <person name="Ament-Velasquez S.L."/>
            <person name="Kruys A."/>
            <person name="Hutchinson M.I."/>
            <person name="Powell A.J."/>
            <person name="Barry K."/>
            <person name="Miller A.N."/>
            <person name="Grigoriev I.V."/>
            <person name="Debuchy R."/>
            <person name="Gladieux P."/>
            <person name="Hiltunen Thoren M."/>
            <person name="Johannesson H."/>
        </authorList>
    </citation>
    <scope>NUCLEOTIDE SEQUENCE</scope>
    <source>
        <strain evidence="2">FGSC 1904</strain>
    </source>
</reference>
<organism evidence="2 3">
    <name type="scientific">Sordaria brevicollis</name>
    <dbReference type="NCBI Taxonomy" id="83679"/>
    <lineage>
        <taxon>Eukaryota</taxon>
        <taxon>Fungi</taxon>
        <taxon>Dikarya</taxon>
        <taxon>Ascomycota</taxon>
        <taxon>Pezizomycotina</taxon>
        <taxon>Sordariomycetes</taxon>
        <taxon>Sordariomycetidae</taxon>
        <taxon>Sordariales</taxon>
        <taxon>Sordariaceae</taxon>
        <taxon>Sordaria</taxon>
    </lineage>
</organism>
<comment type="caution">
    <text evidence="2">The sequence shown here is derived from an EMBL/GenBank/DDBJ whole genome shotgun (WGS) entry which is preliminary data.</text>
</comment>
<dbReference type="EMBL" id="JAUTDP010000020">
    <property type="protein sequence ID" value="KAK3386309.1"/>
    <property type="molecule type" value="Genomic_DNA"/>
</dbReference>
<keyword evidence="1" id="KW-0472">Membrane</keyword>
<evidence type="ECO:0000313" key="3">
    <source>
        <dbReference type="Proteomes" id="UP001281003"/>
    </source>
</evidence>
<evidence type="ECO:0000256" key="1">
    <source>
        <dbReference type="SAM" id="Phobius"/>
    </source>
</evidence>
<accession>A0AAE0NRQ5</accession>
<keyword evidence="3" id="KW-1185">Reference proteome</keyword>
<protein>
    <submittedName>
        <fullName evidence="2">Uncharacterized protein</fullName>
    </submittedName>
</protein>
<reference evidence="2" key="2">
    <citation type="submission" date="2023-07" db="EMBL/GenBank/DDBJ databases">
        <authorList>
            <consortium name="Lawrence Berkeley National Laboratory"/>
            <person name="Haridas S."/>
            <person name="Hensen N."/>
            <person name="Bonometti L."/>
            <person name="Westerberg I."/>
            <person name="Brannstrom I.O."/>
            <person name="Guillou S."/>
            <person name="Cros-Aarteil S."/>
            <person name="Calhoun S."/>
            <person name="Kuo A."/>
            <person name="Mondo S."/>
            <person name="Pangilinan J."/>
            <person name="Riley R."/>
            <person name="LaButti K."/>
            <person name="Andreopoulos B."/>
            <person name="Lipzen A."/>
            <person name="Chen C."/>
            <person name="Yanf M."/>
            <person name="Daum C."/>
            <person name="Ng V."/>
            <person name="Clum A."/>
            <person name="Steindorff A."/>
            <person name="Ohm R."/>
            <person name="Martin F."/>
            <person name="Silar P."/>
            <person name="Natvig D."/>
            <person name="Lalanne C."/>
            <person name="Gautier V."/>
            <person name="Ament-velasquez S.L."/>
            <person name="Kruys A."/>
            <person name="Hutchinson M.I."/>
            <person name="Powell A.J."/>
            <person name="Barry K."/>
            <person name="Miller A.N."/>
            <person name="Grigoriev I.V."/>
            <person name="Debuchy R."/>
            <person name="Gladieux P."/>
            <person name="Thoren M.H."/>
            <person name="Johannesson H."/>
        </authorList>
    </citation>
    <scope>NUCLEOTIDE SEQUENCE</scope>
    <source>
        <strain evidence="2">FGSC 1904</strain>
    </source>
</reference>
<name>A0AAE0NRQ5_SORBR</name>